<dbReference type="Proteomes" id="UP000323380">
    <property type="component" value="Unassembled WGS sequence"/>
</dbReference>
<comment type="caution">
    <text evidence="2">The sequence shown here is derived from an EMBL/GenBank/DDBJ whole genome shotgun (WGS) entry which is preliminary data.</text>
</comment>
<keyword evidence="2" id="KW-0808">Transferase</keyword>
<gene>
    <name evidence="2" type="ORF">FXF69_04920</name>
</gene>
<name>A0A5D0NW92_9ACTN</name>
<proteinExistence type="predicted"/>
<evidence type="ECO:0000313" key="3">
    <source>
        <dbReference type="Proteomes" id="UP000323380"/>
    </source>
</evidence>
<protein>
    <submittedName>
        <fullName evidence="2">Nucleotidyltransferase domain-containing protein</fullName>
    </submittedName>
</protein>
<organism evidence="2 3">
    <name type="scientific">Actinomadura chibensis</name>
    <dbReference type="NCBI Taxonomy" id="392828"/>
    <lineage>
        <taxon>Bacteria</taxon>
        <taxon>Bacillati</taxon>
        <taxon>Actinomycetota</taxon>
        <taxon>Actinomycetes</taxon>
        <taxon>Streptosporangiales</taxon>
        <taxon>Thermomonosporaceae</taxon>
        <taxon>Actinomadura</taxon>
    </lineage>
</organism>
<dbReference type="GO" id="GO:0016779">
    <property type="term" value="F:nucleotidyltransferase activity"/>
    <property type="evidence" value="ECO:0007669"/>
    <property type="project" value="InterPro"/>
</dbReference>
<dbReference type="InterPro" id="IPR043519">
    <property type="entry name" value="NT_sf"/>
</dbReference>
<dbReference type="AlphaFoldDB" id="A0A5D0NW92"/>
<evidence type="ECO:0000313" key="2">
    <source>
        <dbReference type="EMBL" id="TYB48532.1"/>
    </source>
</evidence>
<dbReference type="SUPFAM" id="SSF81301">
    <property type="entry name" value="Nucleotidyltransferase"/>
    <property type="match status" value="1"/>
</dbReference>
<reference evidence="2 3" key="1">
    <citation type="submission" date="2019-08" db="EMBL/GenBank/DDBJ databases">
        <title>Actinomadura sp. nov. CYP1-5 isolated from mountain soil.</title>
        <authorList>
            <person name="Songsumanus A."/>
            <person name="Kuncharoen N."/>
            <person name="Kudo T."/>
            <person name="Yuki M."/>
            <person name="Igarashi Y."/>
            <person name="Tanasupawat S."/>
        </authorList>
    </citation>
    <scope>NUCLEOTIDE SEQUENCE [LARGE SCALE GENOMIC DNA]</scope>
    <source>
        <strain evidence="2 3">JCM 14158</strain>
    </source>
</reference>
<sequence>MADRRRRFGLDPGHFNEVPPRKMQLIRHAQERLVDHPYVLATFLVGSLANGTWDRESDIDLHCVIDAENAGVEPWRAIAADLFPGSYHGNFPRSDTGEAPNGGYVLTPDLEHIDIVTYRAGEVKSAELHGFYPLTDSTEFRLPSVGSKRLEDFGIPYFPDHAVQVFFYSLYSFKVLMKREEYLLAARNSGNRRDYAYIPLLLAENGIVARHTNKRLRKYLTAEQMAALGRYPVWSADPASLLEVTRMMSDDFIRRAKALAKACGAEWPRRLADYVTAGLRRELGLDLASTHADRE</sequence>
<dbReference type="InterPro" id="IPR002934">
    <property type="entry name" value="Polymerase_NTP_transf_dom"/>
</dbReference>
<dbReference type="EMBL" id="VSFG01000001">
    <property type="protein sequence ID" value="TYB48532.1"/>
    <property type="molecule type" value="Genomic_DNA"/>
</dbReference>
<dbReference type="Gene3D" id="3.30.460.10">
    <property type="entry name" value="Beta Polymerase, domain 2"/>
    <property type="match status" value="1"/>
</dbReference>
<keyword evidence="3" id="KW-1185">Reference proteome</keyword>
<evidence type="ECO:0000259" key="1">
    <source>
        <dbReference type="Pfam" id="PF01909"/>
    </source>
</evidence>
<dbReference type="Pfam" id="PF01909">
    <property type="entry name" value="NTP_transf_2"/>
    <property type="match status" value="1"/>
</dbReference>
<accession>A0A5D0NW92</accession>
<feature type="domain" description="Polymerase nucleotidyl transferase" evidence="1">
    <location>
        <begin position="36"/>
        <end position="68"/>
    </location>
</feature>
<dbReference type="CDD" id="cd05403">
    <property type="entry name" value="NT_KNTase_like"/>
    <property type="match status" value="1"/>
</dbReference>
<dbReference type="STRING" id="1220554.GCA_001552135_02286"/>